<dbReference type="InterPro" id="IPR008972">
    <property type="entry name" value="Cupredoxin"/>
</dbReference>
<feature type="domain" description="Plastocyanin-like" evidence="5">
    <location>
        <begin position="155"/>
        <end position="227"/>
    </location>
</feature>
<dbReference type="PROSITE" id="PS00080">
    <property type="entry name" value="MULTICOPPER_OXIDASE2"/>
    <property type="match status" value="1"/>
</dbReference>
<dbReference type="PANTHER" id="PTHR11709">
    <property type="entry name" value="MULTI-COPPER OXIDASE"/>
    <property type="match status" value="1"/>
</dbReference>
<dbReference type="InterPro" id="IPR045087">
    <property type="entry name" value="Cu-oxidase_fam"/>
</dbReference>
<reference evidence="6 7" key="1">
    <citation type="submission" date="2022-05" db="EMBL/GenBank/DDBJ databases">
        <title>Novel Pseudomonas spp. Isolated from a Rainbow Trout Aquaculture Facility.</title>
        <authorList>
            <person name="Testerman T."/>
            <person name="Graf J."/>
        </authorList>
    </citation>
    <scope>NUCLEOTIDE SEQUENCE [LARGE SCALE GENOMIC DNA]</scope>
    <source>
        <strain evidence="6 7">ID681</strain>
    </source>
</reference>
<keyword evidence="1" id="KW-0479">Metal-binding</keyword>
<dbReference type="SUPFAM" id="SSF49503">
    <property type="entry name" value="Cupredoxins"/>
    <property type="match status" value="3"/>
</dbReference>
<dbReference type="PROSITE" id="PS00079">
    <property type="entry name" value="MULTICOPPER_OXIDASE1"/>
    <property type="match status" value="1"/>
</dbReference>
<proteinExistence type="predicted"/>
<dbReference type="CDD" id="cd13853">
    <property type="entry name" value="CuRO_1_Tth-MCO_like"/>
    <property type="match status" value="1"/>
</dbReference>
<feature type="chain" id="PRO_5047255842" evidence="3">
    <location>
        <begin position="28"/>
        <end position="678"/>
    </location>
</feature>
<evidence type="ECO:0000256" key="3">
    <source>
        <dbReference type="SAM" id="SignalP"/>
    </source>
</evidence>
<sequence length="678" mass="73606">MKGIQLCARPLGLSALALLCAASGAHADNASRTFSNPPELGQSEPTRQTARGTLLMQAAPDSTPQPNVHAGHERLLDLVIKYTNATIFDPATGRDVPVKLRSYTGTGVDEKRPFVAPTIDVEPGDTVRVNLDNQLEADPSCTSGEHTPDEPHCFNGTNLHSHGLWVSPSGNSDNVLLSINPQVKFQYEYNIPADHPAGTFWYHPHRHGSTALQVGSGMAGALIIRGDRPPTEQSNGDIDTLLKPSPEQPFNERLLVLQQIPYACADKDGKLPEGDPKWNCTGDEIGVVESYDQFGPKDWGKSGRFTSVNGAVQPVFEAKQGQFERWRLVHAGVRETVTLQFLKMNEAAKSRIAQGVAADKSDAFIGESCKGERVPFNLIAADGLTLANAQELPQVTLQPGYRFDLMVAFPEPGFYCVVDGSETASGNVSQVKSDRQLLGFVEVKAGGASTAKASLTDVLVAAAQRSDYAAPVKTQVVDDLKKGLLLTKFVPHKTIEESELIKDQQQLVFLIDTRTEDTKFAVGTTAANAVPYVPGDIPRKLTLGDAQKWVLSSAYASHPFHIHVNPFQIQKILNEDGTDLSAPGAVDKDGDTQFAGLRGVWKDTLFVKGPVGEFDPITNKKGLYTLYVNTRYQRYIGEYVLHCHILDHEDQGMMQNVQISLPDGAGGRAESAHGSMKH</sequence>
<protein>
    <submittedName>
        <fullName evidence="6">Multicopper oxidase domain-containing protein</fullName>
    </submittedName>
</protein>
<dbReference type="Pfam" id="PF07731">
    <property type="entry name" value="Cu-oxidase_2"/>
    <property type="match status" value="1"/>
</dbReference>
<evidence type="ECO:0000256" key="1">
    <source>
        <dbReference type="ARBA" id="ARBA00022723"/>
    </source>
</evidence>
<dbReference type="InterPro" id="IPR033138">
    <property type="entry name" value="Cu_oxidase_CS"/>
</dbReference>
<dbReference type="EMBL" id="JAMDGY010000043">
    <property type="protein sequence ID" value="MDD0991893.1"/>
    <property type="molecule type" value="Genomic_DNA"/>
</dbReference>
<keyword evidence="3" id="KW-0732">Signal</keyword>
<name>A0ABT5NUU9_9PSED</name>
<feature type="domain" description="Plastocyanin-like" evidence="4">
    <location>
        <begin position="521"/>
        <end position="658"/>
    </location>
</feature>
<dbReference type="PANTHER" id="PTHR11709:SF518">
    <property type="entry name" value="MULTICOPPER OXIDASE"/>
    <property type="match status" value="1"/>
</dbReference>
<feature type="signal peptide" evidence="3">
    <location>
        <begin position="1"/>
        <end position="27"/>
    </location>
</feature>
<keyword evidence="7" id="KW-1185">Reference proteome</keyword>
<dbReference type="Gene3D" id="2.60.40.420">
    <property type="entry name" value="Cupredoxins - blue copper proteins"/>
    <property type="match status" value="3"/>
</dbReference>
<evidence type="ECO:0000259" key="4">
    <source>
        <dbReference type="Pfam" id="PF07731"/>
    </source>
</evidence>
<evidence type="ECO:0000259" key="5">
    <source>
        <dbReference type="Pfam" id="PF07732"/>
    </source>
</evidence>
<dbReference type="CDD" id="cd13900">
    <property type="entry name" value="CuRO_3_Tth-MCO_like"/>
    <property type="match status" value="1"/>
</dbReference>
<dbReference type="Proteomes" id="UP001148203">
    <property type="component" value="Unassembled WGS sequence"/>
</dbReference>
<dbReference type="Pfam" id="PF07732">
    <property type="entry name" value="Cu-oxidase_3"/>
    <property type="match status" value="1"/>
</dbReference>
<comment type="caution">
    <text evidence="6">The sequence shown here is derived from an EMBL/GenBank/DDBJ whole genome shotgun (WGS) entry which is preliminary data.</text>
</comment>
<accession>A0ABT5NUU9</accession>
<evidence type="ECO:0000256" key="2">
    <source>
        <dbReference type="ARBA" id="ARBA00023002"/>
    </source>
</evidence>
<evidence type="ECO:0000313" key="6">
    <source>
        <dbReference type="EMBL" id="MDD0991893.1"/>
    </source>
</evidence>
<keyword evidence="2" id="KW-0560">Oxidoreductase</keyword>
<organism evidence="6 7">
    <name type="scientific">Pseudomonas fontis</name>
    <dbReference type="NCBI Taxonomy" id="2942633"/>
    <lineage>
        <taxon>Bacteria</taxon>
        <taxon>Pseudomonadati</taxon>
        <taxon>Pseudomonadota</taxon>
        <taxon>Gammaproteobacteria</taxon>
        <taxon>Pseudomonadales</taxon>
        <taxon>Pseudomonadaceae</taxon>
        <taxon>Pseudomonas</taxon>
    </lineage>
</organism>
<dbReference type="InterPro" id="IPR011707">
    <property type="entry name" value="Cu-oxidase-like_N"/>
</dbReference>
<dbReference type="InterPro" id="IPR011706">
    <property type="entry name" value="Cu-oxidase_C"/>
</dbReference>
<dbReference type="RefSeq" id="WP_273910701.1">
    <property type="nucleotide sequence ID" value="NZ_JAMDGX010000032.1"/>
</dbReference>
<evidence type="ECO:0000313" key="7">
    <source>
        <dbReference type="Proteomes" id="UP001148203"/>
    </source>
</evidence>
<dbReference type="InterPro" id="IPR002355">
    <property type="entry name" value="Cu_oxidase_Cu_BS"/>
</dbReference>
<gene>
    <name evidence="6" type="ORF">M5G11_15230</name>
</gene>